<dbReference type="EMBL" id="JAHLQK010000003">
    <property type="protein sequence ID" value="MBU5676602.1"/>
    <property type="molecule type" value="Genomic_DNA"/>
</dbReference>
<gene>
    <name evidence="1" type="ORF">KQI88_09245</name>
</gene>
<name>A0ABS6G2A7_9FIRM</name>
<organism evidence="1 2">
    <name type="scientific">Alkaliphilus flagellatus</name>
    <dbReference type="NCBI Taxonomy" id="2841507"/>
    <lineage>
        <taxon>Bacteria</taxon>
        <taxon>Bacillati</taxon>
        <taxon>Bacillota</taxon>
        <taxon>Clostridia</taxon>
        <taxon>Peptostreptococcales</taxon>
        <taxon>Natronincolaceae</taxon>
        <taxon>Alkaliphilus</taxon>
    </lineage>
</organism>
<dbReference type="InterPro" id="IPR012543">
    <property type="entry name" value="DUF1694"/>
</dbReference>
<dbReference type="RefSeq" id="WP_216416544.1">
    <property type="nucleotide sequence ID" value="NZ_JAHLQK010000003.1"/>
</dbReference>
<protein>
    <submittedName>
        <fullName evidence="1">YueI family protein</fullName>
    </submittedName>
</protein>
<sequence>MMDKSELEKTIEYAIGGTPQIKPDEKRKWLGEFRERVILGLTMEQSSMIEAQNYVEDALKDNMAEIIIVNQKIPMEVMSKYMKLAKDTSKEFKTISTNSEESMGIVVVSRQAVERENVEVEIKEVPARFKETNDKEICGDCYKEVSVKWPKFSKRFKKFGLLDRIMGAKCPICKK</sequence>
<accession>A0ABS6G2A7</accession>
<evidence type="ECO:0000313" key="2">
    <source>
        <dbReference type="Proteomes" id="UP000779508"/>
    </source>
</evidence>
<proteinExistence type="predicted"/>
<dbReference type="Pfam" id="PF07997">
    <property type="entry name" value="DUF1694"/>
    <property type="match status" value="1"/>
</dbReference>
<dbReference type="Proteomes" id="UP000779508">
    <property type="component" value="Unassembled WGS sequence"/>
</dbReference>
<comment type="caution">
    <text evidence="1">The sequence shown here is derived from an EMBL/GenBank/DDBJ whole genome shotgun (WGS) entry which is preliminary data.</text>
</comment>
<reference evidence="1 2" key="1">
    <citation type="submission" date="2021-06" db="EMBL/GenBank/DDBJ databases">
        <authorList>
            <person name="Sun Q."/>
            <person name="Li D."/>
        </authorList>
    </citation>
    <scope>NUCLEOTIDE SEQUENCE [LARGE SCALE GENOMIC DNA]</scope>
    <source>
        <strain evidence="1 2">MSJ-5</strain>
    </source>
</reference>
<evidence type="ECO:0000313" key="1">
    <source>
        <dbReference type="EMBL" id="MBU5676602.1"/>
    </source>
</evidence>
<keyword evidence="2" id="KW-1185">Reference proteome</keyword>